<gene>
    <name evidence="1" type="ORF">C2845_PM05G06620</name>
</gene>
<protein>
    <submittedName>
        <fullName evidence="1">Uncharacterized protein</fullName>
    </submittedName>
</protein>
<reference evidence="2" key="1">
    <citation type="journal article" date="2019" name="Nat. Commun.">
        <title>The genome of broomcorn millet.</title>
        <authorList>
            <person name="Zou C."/>
            <person name="Miki D."/>
            <person name="Li D."/>
            <person name="Tang Q."/>
            <person name="Xiao L."/>
            <person name="Rajput S."/>
            <person name="Deng P."/>
            <person name="Jia W."/>
            <person name="Huang R."/>
            <person name="Zhang M."/>
            <person name="Sun Y."/>
            <person name="Hu J."/>
            <person name="Fu X."/>
            <person name="Schnable P.S."/>
            <person name="Li F."/>
            <person name="Zhang H."/>
            <person name="Feng B."/>
            <person name="Zhu X."/>
            <person name="Liu R."/>
            <person name="Schnable J.C."/>
            <person name="Zhu J.-K."/>
            <person name="Zhang H."/>
        </authorList>
    </citation>
    <scope>NUCLEOTIDE SEQUENCE [LARGE SCALE GENOMIC DNA]</scope>
</reference>
<dbReference type="Proteomes" id="UP000275267">
    <property type="component" value="Unassembled WGS sequence"/>
</dbReference>
<name>A0A3L6T067_PANMI</name>
<dbReference type="EMBL" id="PQIB02000003">
    <property type="protein sequence ID" value="RLN30033.1"/>
    <property type="molecule type" value="Genomic_DNA"/>
</dbReference>
<keyword evidence="2" id="KW-1185">Reference proteome</keyword>
<accession>A0A3L6T067</accession>
<organism evidence="1 2">
    <name type="scientific">Panicum miliaceum</name>
    <name type="common">Proso millet</name>
    <name type="synonym">Broomcorn millet</name>
    <dbReference type="NCBI Taxonomy" id="4540"/>
    <lineage>
        <taxon>Eukaryota</taxon>
        <taxon>Viridiplantae</taxon>
        <taxon>Streptophyta</taxon>
        <taxon>Embryophyta</taxon>
        <taxon>Tracheophyta</taxon>
        <taxon>Spermatophyta</taxon>
        <taxon>Magnoliopsida</taxon>
        <taxon>Liliopsida</taxon>
        <taxon>Poales</taxon>
        <taxon>Poaceae</taxon>
        <taxon>PACMAD clade</taxon>
        <taxon>Panicoideae</taxon>
        <taxon>Panicodae</taxon>
        <taxon>Paniceae</taxon>
        <taxon>Panicinae</taxon>
        <taxon>Panicum</taxon>
        <taxon>Panicum sect. Panicum</taxon>
    </lineage>
</organism>
<proteinExistence type="predicted"/>
<evidence type="ECO:0000313" key="1">
    <source>
        <dbReference type="EMBL" id="RLN30033.1"/>
    </source>
</evidence>
<sequence>MFEGGQFRIGRVSLGRHLGLRLSPDPVSLHRLAYGDAEAPRHAHDSVFPPDEEVSVLFVQPLLSGTPRTLDRLTLVASTIHLALRRSLLFRQGYNEGLTALQQWLLIYILTG</sequence>
<dbReference type="AlphaFoldDB" id="A0A3L6T067"/>
<comment type="caution">
    <text evidence="1">The sequence shown here is derived from an EMBL/GenBank/DDBJ whole genome shotgun (WGS) entry which is preliminary data.</text>
</comment>
<evidence type="ECO:0000313" key="2">
    <source>
        <dbReference type="Proteomes" id="UP000275267"/>
    </source>
</evidence>